<proteinExistence type="inferred from homology"/>
<comment type="subcellular location">
    <subcellularLocation>
        <location evidence="1">Nucleus</location>
    </subcellularLocation>
</comment>
<dbReference type="PANTHER" id="PTHR23335:SF29">
    <property type="entry name" value="CALMODULIN-BINDING TRANSCRIPTION ACTIVATOR 1"/>
    <property type="match status" value="1"/>
</dbReference>
<dbReference type="PANTHER" id="PTHR23335">
    <property type="entry name" value="CALMODULIN-BINDING TRANSCRIPTION ACTIVATOR CAMTA"/>
    <property type="match status" value="1"/>
</dbReference>
<comment type="similarity">
    <text evidence="2">Belongs to the CAMTA family.</text>
</comment>
<feature type="domain" description="CG-1" evidence="8">
    <location>
        <begin position="13"/>
        <end position="139"/>
    </location>
</feature>
<dbReference type="InterPro" id="IPR013783">
    <property type="entry name" value="Ig-like_fold"/>
</dbReference>
<keyword evidence="5" id="KW-0804">Transcription</keyword>
<dbReference type="Pfam" id="PF03859">
    <property type="entry name" value="CG-1"/>
    <property type="match status" value="1"/>
</dbReference>
<dbReference type="SMART" id="SM01076">
    <property type="entry name" value="CG-1"/>
    <property type="match status" value="1"/>
</dbReference>
<feature type="region of interest" description="Disordered" evidence="7">
    <location>
        <begin position="169"/>
        <end position="191"/>
    </location>
</feature>
<evidence type="ECO:0000256" key="1">
    <source>
        <dbReference type="ARBA" id="ARBA00004123"/>
    </source>
</evidence>
<evidence type="ECO:0000313" key="10">
    <source>
        <dbReference type="Proteomes" id="UP001418222"/>
    </source>
</evidence>
<comment type="caution">
    <text evidence="9">The sequence shown here is derived from an EMBL/GenBank/DDBJ whole genome shotgun (WGS) entry which is preliminary data.</text>
</comment>
<dbReference type="PROSITE" id="PS51437">
    <property type="entry name" value="CG_1"/>
    <property type="match status" value="1"/>
</dbReference>
<keyword evidence="3" id="KW-0040">ANK repeat</keyword>
<gene>
    <name evidence="9" type="primary">CMTA3</name>
    <name evidence="9" type="ORF">KSP39_PZI016637</name>
</gene>
<dbReference type="GO" id="GO:0003690">
    <property type="term" value="F:double-stranded DNA binding"/>
    <property type="evidence" value="ECO:0007669"/>
    <property type="project" value="TreeGrafter"/>
</dbReference>
<evidence type="ECO:0000256" key="3">
    <source>
        <dbReference type="ARBA" id="ARBA00023043"/>
    </source>
</evidence>
<keyword evidence="10" id="KW-1185">Reference proteome</keyword>
<evidence type="ECO:0000256" key="7">
    <source>
        <dbReference type="SAM" id="MobiDB-lite"/>
    </source>
</evidence>
<dbReference type="GO" id="GO:0005634">
    <property type="term" value="C:nucleus"/>
    <property type="evidence" value="ECO:0007669"/>
    <property type="project" value="UniProtKB-SubCell"/>
</dbReference>
<dbReference type="GO" id="GO:0003712">
    <property type="term" value="F:transcription coregulator activity"/>
    <property type="evidence" value="ECO:0007669"/>
    <property type="project" value="TreeGrafter"/>
</dbReference>
<evidence type="ECO:0000313" key="9">
    <source>
        <dbReference type="EMBL" id="KAK8930868.1"/>
    </source>
</evidence>
<evidence type="ECO:0000259" key="8">
    <source>
        <dbReference type="PROSITE" id="PS51437"/>
    </source>
</evidence>
<organism evidence="9 10">
    <name type="scientific">Platanthera zijinensis</name>
    <dbReference type="NCBI Taxonomy" id="2320716"/>
    <lineage>
        <taxon>Eukaryota</taxon>
        <taxon>Viridiplantae</taxon>
        <taxon>Streptophyta</taxon>
        <taxon>Embryophyta</taxon>
        <taxon>Tracheophyta</taxon>
        <taxon>Spermatophyta</taxon>
        <taxon>Magnoliopsida</taxon>
        <taxon>Liliopsida</taxon>
        <taxon>Asparagales</taxon>
        <taxon>Orchidaceae</taxon>
        <taxon>Orchidoideae</taxon>
        <taxon>Orchideae</taxon>
        <taxon>Orchidinae</taxon>
        <taxon>Platanthera</taxon>
    </lineage>
</organism>
<name>A0AAP0B6N6_9ASPA</name>
<accession>A0AAP0B6N6</accession>
<evidence type="ECO:0000256" key="5">
    <source>
        <dbReference type="ARBA" id="ARBA00023163"/>
    </source>
</evidence>
<dbReference type="InterPro" id="IPR002909">
    <property type="entry name" value="IPT_dom"/>
</dbReference>
<dbReference type="Gene3D" id="2.60.40.10">
    <property type="entry name" value="Immunoglobulins"/>
    <property type="match status" value="1"/>
</dbReference>
<dbReference type="AlphaFoldDB" id="A0AAP0B6N6"/>
<keyword evidence="6" id="KW-0539">Nucleus</keyword>
<dbReference type="InterPro" id="IPR014756">
    <property type="entry name" value="Ig_E-set"/>
</dbReference>
<dbReference type="EMBL" id="JBBWWQ010000014">
    <property type="protein sequence ID" value="KAK8930868.1"/>
    <property type="molecule type" value="Genomic_DNA"/>
</dbReference>
<dbReference type="InterPro" id="IPR005559">
    <property type="entry name" value="CG-1_dom"/>
</dbReference>
<evidence type="ECO:0000256" key="2">
    <source>
        <dbReference type="ARBA" id="ARBA00008267"/>
    </source>
</evidence>
<protein>
    <submittedName>
        <fullName evidence="9">Calmodulin-binding transcription activator 3</fullName>
    </submittedName>
</protein>
<evidence type="ECO:0000256" key="4">
    <source>
        <dbReference type="ARBA" id="ARBA00023159"/>
    </source>
</evidence>
<dbReference type="Proteomes" id="UP001418222">
    <property type="component" value="Unassembled WGS sequence"/>
</dbReference>
<sequence>MAETRRLAPQLDIEQILMEAQHRWLRPTEICEILQNYRKFRIAPEPSQRPPSGSLFLFDRKVLRYFRKDGHNWRKKKDGKTIKEAHERLKADSVDVLHCYYAHGEENENFQRRTYWMLEEALMHIVLVHYLEVKGSKTSFSRARDDGEIASVTHMDSSYCTNSFTSQNNLHSSQTMETGSPSSTQTSDYADAESSPVLCRTTLENDHSLHGKRNSVSLLKDASLDLSNIHGDGLKKHDSFSRWMSKELREVDDSNMKSSSQSCWNFIGSELPEDASMTTAEHLDSYIMSPSVSQDQLFSILDFSPNWAYTGFKTKVLITGTFLKDKKDLEFCKWSCMFGEVEVPAEIIADGVLRCDAPSHKPGTVPFYITCSNRFACSEVREFEFQDPHSQCMDTLDSQCGEINELHLHIRFGKLLSLGSLDYSTPVNMTERKT</sequence>
<dbReference type="Pfam" id="PF01833">
    <property type="entry name" value="TIG"/>
    <property type="match status" value="1"/>
</dbReference>
<keyword evidence="4" id="KW-0010">Activator</keyword>
<reference evidence="9 10" key="1">
    <citation type="journal article" date="2022" name="Nat. Plants">
        <title>Genomes of leafy and leafless Platanthera orchids illuminate the evolution of mycoheterotrophy.</title>
        <authorList>
            <person name="Li M.H."/>
            <person name="Liu K.W."/>
            <person name="Li Z."/>
            <person name="Lu H.C."/>
            <person name="Ye Q.L."/>
            <person name="Zhang D."/>
            <person name="Wang J.Y."/>
            <person name="Li Y.F."/>
            <person name="Zhong Z.M."/>
            <person name="Liu X."/>
            <person name="Yu X."/>
            <person name="Liu D.K."/>
            <person name="Tu X.D."/>
            <person name="Liu B."/>
            <person name="Hao Y."/>
            <person name="Liao X.Y."/>
            <person name="Jiang Y.T."/>
            <person name="Sun W.H."/>
            <person name="Chen J."/>
            <person name="Chen Y.Q."/>
            <person name="Ai Y."/>
            <person name="Zhai J.W."/>
            <person name="Wu S.S."/>
            <person name="Zhou Z."/>
            <person name="Hsiao Y.Y."/>
            <person name="Wu W.L."/>
            <person name="Chen Y.Y."/>
            <person name="Lin Y.F."/>
            <person name="Hsu J.L."/>
            <person name="Li C.Y."/>
            <person name="Wang Z.W."/>
            <person name="Zhao X."/>
            <person name="Zhong W.Y."/>
            <person name="Ma X.K."/>
            <person name="Ma L."/>
            <person name="Huang J."/>
            <person name="Chen G.Z."/>
            <person name="Huang M.Z."/>
            <person name="Huang L."/>
            <person name="Peng D.H."/>
            <person name="Luo Y.B."/>
            <person name="Zou S.Q."/>
            <person name="Chen S.P."/>
            <person name="Lan S."/>
            <person name="Tsai W.C."/>
            <person name="Van de Peer Y."/>
            <person name="Liu Z.J."/>
        </authorList>
    </citation>
    <scope>NUCLEOTIDE SEQUENCE [LARGE SCALE GENOMIC DNA]</scope>
    <source>
        <strain evidence="9">Lor287</strain>
    </source>
</reference>
<dbReference type="GO" id="GO:0006357">
    <property type="term" value="P:regulation of transcription by RNA polymerase II"/>
    <property type="evidence" value="ECO:0007669"/>
    <property type="project" value="TreeGrafter"/>
</dbReference>
<feature type="compositionally biased region" description="Polar residues" evidence="7">
    <location>
        <begin position="169"/>
        <end position="188"/>
    </location>
</feature>
<dbReference type="FunFam" id="2.60.40.10:FF:000314">
    <property type="entry name" value="Calmodulin-binding transcription activator 2"/>
    <property type="match status" value="1"/>
</dbReference>
<evidence type="ECO:0000256" key="6">
    <source>
        <dbReference type="ARBA" id="ARBA00023242"/>
    </source>
</evidence>
<dbReference type="SUPFAM" id="SSF81296">
    <property type="entry name" value="E set domains"/>
    <property type="match status" value="1"/>
</dbReference>